<dbReference type="RefSeq" id="WP_111148244.1">
    <property type="nucleotide sequence ID" value="NZ_QKRB01000053.1"/>
</dbReference>
<sequence length="540" mass="59361">MAKKFTRKQFVALLGVAGASFLGGRFFPSNRVLQDTGMETGNMVYAESARTPAGANSNAVITLGRRLTKERTDDSRLERAIRQALSYPYAVIQLDAAELVLTRTVKIDVSRYAISGVGTVLNFKKLRDSVAIHLFASADYMKQYQNTHVALHGVTLKAASQQDSPLKGTTGLLIGDSKLPNNSMFEVSDVNLEGFAYNIRFTHNAWRVNFVRVISRWGAHYVPPVLKNMGENISFERCAFFDNGAHWVIGTGTFHFHMTSFNNSNITVNGDAVVTLEQCHLERPGSKASTSHRIRIEHPGASVYVNNTVIVPPGDQVDEFLDTMFYVTDDNTQHGLTLHNIRLTPSSNYLPFKSMEKSGGGRQLLVSGRGRVQADGLSIGSHSNSFAVAESLNLIYNGDASNGTDGWFVTEGSSFAVDLAEKKFGGGSFNLSSTAGAASSVYQDFPVLPQKLLCGQLWRKVRLTGRGRAEVDIKYFNYAGQMMDTAIYTKYESSSDWENKSTNFFSVVPAGACRARLILRAVCDSGQIDFWVDDIIINVV</sequence>
<dbReference type="AlphaFoldDB" id="A0A2W1LHC7"/>
<dbReference type="EMBL" id="QKRB01000053">
    <property type="protein sequence ID" value="PZD94452.1"/>
    <property type="molecule type" value="Genomic_DNA"/>
</dbReference>
<name>A0A2W1LHC7_9BACL</name>
<gene>
    <name evidence="1" type="ORF">DNH61_18855</name>
</gene>
<evidence type="ECO:0000313" key="2">
    <source>
        <dbReference type="Proteomes" id="UP000249522"/>
    </source>
</evidence>
<dbReference type="Proteomes" id="UP000249522">
    <property type="component" value="Unassembled WGS sequence"/>
</dbReference>
<protein>
    <submittedName>
        <fullName evidence="1">Uncharacterized protein</fullName>
    </submittedName>
</protein>
<organism evidence="1 2">
    <name type="scientific">Paenibacillus sambharensis</name>
    <dbReference type="NCBI Taxonomy" id="1803190"/>
    <lineage>
        <taxon>Bacteria</taxon>
        <taxon>Bacillati</taxon>
        <taxon>Bacillota</taxon>
        <taxon>Bacilli</taxon>
        <taxon>Bacillales</taxon>
        <taxon>Paenibacillaceae</taxon>
        <taxon>Paenibacillus</taxon>
    </lineage>
</organism>
<keyword evidence="2" id="KW-1185">Reference proteome</keyword>
<reference evidence="1 2" key="1">
    <citation type="submission" date="2018-06" db="EMBL/GenBank/DDBJ databases">
        <title>Paenibacillus imtechensis sp. nov.</title>
        <authorList>
            <person name="Pinnaka A.K."/>
            <person name="Singh H."/>
            <person name="Kaur M."/>
        </authorList>
    </citation>
    <scope>NUCLEOTIDE SEQUENCE [LARGE SCALE GENOMIC DNA]</scope>
    <source>
        <strain evidence="1 2">SMB1</strain>
    </source>
</reference>
<dbReference type="Gene3D" id="2.60.120.260">
    <property type="entry name" value="Galactose-binding domain-like"/>
    <property type="match status" value="1"/>
</dbReference>
<dbReference type="OrthoDB" id="7544132at2"/>
<evidence type="ECO:0000313" key="1">
    <source>
        <dbReference type="EMBL" id="PZD94452.1"/>
    </source>
</evidence>
<accession>A0A2W1LHC7</accession>
<proteinExistence type="predicted"/>
<comment type="caution">
    <text evidence="1">The sequence shown here is derived from an EMBL/GenBank/DDBJ whole genome shotgun (WGS) entry which is preliminary data.</text>
</comment>